<accession>A0ABM6WBE5</accession>
<dbReference type="Proteomes" id="UP000246099">
    <property type="component" value="Chromosome"/>
</dbReference>
<dbReference type="EMBL" id="CP029600">
    <property type="protein sequence ID" value="AWO01254.1"/>
    <property type="molecule type" value="Genomic_DNA"/>
</dbReference>
<dbReference type="Pfam" id="PF01035">
    <property type="entry name" value="DNA_binding_1"/>
    <property type="match status" value="1"/>
</dbReference>
<proteinExistence type="predicted"/>
<evidence type="ECO:0000313" key="5">
    <source>
        <dbReference type="Proteomes" id="UP000246099"/>
    </source>
</evidence>
<dbReference type="InterPro" id="IPR036388">
    <property type="entry name" value="WH-like_DNA-bd_sf"/>
</dbReference>
<keyword evidence="4" id="KW-0808">Transferase</keyword>
<dbReference type="CDD" id="cd06445">
    <property type="entry name" value="ATase"/>
    <property type="match status" value="1"/>
</dbReference>
<feature type="region of interest" description="Disordered" evidence="2">
    <location>
        <begin position="145"/>
        <end position="172"/>
    </location>
</feature>
<dbReference type="InterPro" id="IPR014048">
    <property type="entry name" value="MethylDNA_cys_MeTrfase_DNA-bd"/>
</dbReference>
<dbReference type="InterPro" id="IPR052520">
    <property type="entry name" value="ATL_DNA_repair"/>
</dbReference>
<feature type="domain" description="Methylated-DNA-[protein]-cysteine S-methyltransferase DNA binding" evidence="3">
    <location>
        <begin position="29"/>
        <end position="109"/>
    </location>
</feature>
<dbReference type="Gene3D" id="1.10.10.10">
    <property type="entry name" value="Winged helix-like DNA-binding domain superfamily/Winged helix DNA-binding domain"/>
    <property type="match status" value="1"/>
</dbReference>
<dbReference type="PANTHER" id="PTHR42942:SF1">
    <property type="entry name" value="ALKYLTRANSFERASE-LIKE PROTEIN 1"/>
    <property type="match status" value="1"/>
</dbReference>
<evidence type="ECO:0000313" key="4">
    <source>
        <dbReference type="EMBL" id="AWO01254.1"/>
    </source>
</evidence>
<evidence type="ECO:0000256" key="2">
    <source>
        <dbReference type="SAM" id="MobiDB-lite"/>
    </source>
</evidence>
<keyword evidence="4" id="KW-0489">Methyltransferase</keyword>
<protein>
    <submittedName>
        <fullName evidence="4">Cysteine methyltransferase</fullName>
    </submittedName>
</protein>
<dbReference type="SUPFAM" id="SSF46767">
    <property type="entry name" value="Methylated DNA-protein cysteine methyltransferase, C-terminal domain"/>
    <property type="match status" value="1"/>
</dbReference>
<sequence>MKTSPKIKKAASLPPAKPAESKAGSNYMEVVFSIARRIPKGRATSYGAIAEAAGIRLTPRMVGWAMNAAGRAKPPVPAHRVVNSKGELSGRSFFATPTLMQELLEQEGVTVKNDRIADFERVFWDPAGKPGKAAVKPAALKVRSKKATAVQPAKAAPAKQKAAKSPQRKKPR</sequence>
<dbReference type="PANTHER" id="PTHR42942">
    <property type="entry name" value="6-O-METHYLGUANINE DNA METHYLTRANSFERASE"/>
    <property type="match status" value="1"/>
</dbReference>
<keyword evidence="5" id="KW-1185">Reference proteome</keyword>
<evidence type="ECO:0000256" key="1">
    <source>
        <dbReference type="ARBA" id="ARBA00022763"/>
    </source>
</evidence>
<feature type="region of interest" description="Disordered" evidence="2">
    <location>
        <begin position="1"/>
        <end position="22"/>
    </location>
</feature>
<gene>
    <name evidence="4" type="ORF">DLD77_05885</name>
</gene>
<evidence type="ECO:0000259" key="3">
    <source>
        <dbReference type="Pfam" id="PF01035"/>
    </source>
</evidence>
<organism evidence="4 5">
    <name type="scientific">Chitinophaga alhagiae</name>
    <dbReference type="NCBI Taxonomy" id="2203219"/>
    <lineage>
        <taxon>Bacteria</taxon>
        <taxon>Pseudomonadati</taxon>
        <taxon>Bacteroidota</taxon>
        <taxon>Chitinophagia</taxon>
        <taxon>Chitinophagales</taxon>
        <taxon>Chitinophagaceae</taxon>
        <taxon>Chitinophaga</taxon>
    </lineage>
</organism>
<dbReference type="GO" id="GO:0008168">
    <property type="term" value="F:methyltransferase activity"/>
    <property type="evidence" value="ECO:0007669"/>
    <property type="project" value="UniProtKB-KW"/>
</dbReference>
<dbReference type="GO" id="GO:0032259">
    <property type="term" value="P:methylation"/>
    <property type="evidence" value="ECO:0007669"/>
    <property type="project" value="UniProtKB-KW"/>
</dbReference>
<reference evidence="4 5" key="1">
    <citation type="submission" date="2018-05" db="EMBL/GenBank/DDBJ databases">
        <title>Chitinophaga sp. nov., isolated from rhizosphere soil of Alhagi.</title>
        <authorList>
            <person name="Liu Y."/>
        </authorList>
    </citation>
    <scope>NUCLEOTIDE SEQUENCE [LARGE SCALE GENOMIC DNA]</scope>
    <source>
        <strain evidence="4 5">T22</strain>
    </source>
</reference>
<name>A0ABM6WBE5_9BACT</name>
<keyword evidence="1" id="KW-0227">DNA damage</keyword>
<feature type="compositionally biased region" description="Low complexity" evidence="2">
    <location>
        <begin position="145"/>
        <end position="165"/>
    </location>
</feature>
<dbReference type="InterPro" id="IPR036217">
    <property type="entry name" value="MethylDNA_cys_MeTrfase_DNAb"/>
</dbReference>